<keyword evidence="3" id="KW-1185">Reference proteome</keyword>
<evidence type="ECO:0000256" key="1">
    <source>
        <dbReference type="SAM" id="MobiDB-lite"/>
    </source>
</evidence>
<feature type="region of interest" description="Disordered" evidence="1">
    <location>
        <begin position="378"/>
        <end position="506"/>
    </location>
</feature>
<dbReference type="GO" id="GO:0032039">
    <property type="term" value="C:integrator complex"/>
    <property type="evidence" value="ECO:0007669"/>
    <property type="project" value="TreeGrafter"/>
</dbReference>
<accession>A0A4P9WHR0</accession>
<dbReference type="PANTHER" id="PTHR12957:SF2">
    <property type="entry name" value="INTEGRATOR COMPLEX SUBUNIT 6"/>
    <property type="match status" value="1"/>
</dbReference>
<feature type="compositionally biased region" description="Polar residues" evidence="1">
    <location>
        <begin position="194"/>
        <end position="209"/>
    </location>
</feature>
<feature type="compositionally biased region" description="Low complexity" evidence="1">
    <location>
        <begin position="245"/>
        <end position="257"/>
    </location>
</feature>
<feature type="compositionally biased region" description="Polar residues" evidence="1">
    <location>
        <begin position="102"/>
        <end position="114"/>
    </location>
</feature>
<organism evidence="2 3">
    <name type="scientific">Blyttiomyces helicus</name>
    <dbReference type="NCBI Taxonomy" id="388810"/>
    <lineage>
        <taxon>Eukaryota</taxon>
        <taxon>Fungi</taxon>
        <taxon>Fungi incertae sedis</taxon>
        <taxon>Chytridiomycota</taxon>
        <taxon>Chytridiomycota incertae sedis</taxon>
        <taxon>Chytridiomycetes</taxon>
        <taxon>Chytridiomycetes incertae sedis</taxon>
        <taxon>Blyttiomyces</taxon>
    </lineage>
</organism>
<feature type="compositionally biased region" description="Basic and acidic residues" evidence="1">
    <location>
        <begin position="300"/>
        <end position="313"/>
    </location>
</feature>
<gene>
    <name evidence="2" type="ORF">BDK51DRAFT_36509</name>
</gene>
<protein>
    <submittedName>
        <fullName evidence="2">Uncharacterized protein</fullName>
    </submittedName>
</protein>
<feature type="compositionally biased region" description="Low complexity" evidence="1">
    <location>
        <begin position="460"/>
        <end position="480"/>
    </location>
</feature>
<dbReference type="Proteomes" id="UP000269721">
    <property type="component" value="Unassembled WGS sequence"/>
</dbReference>
<reference evidence="3" key="1">
    <citation type="journal article" date="2018" name="Nat. Microbiol.">
        <title>Leveraging single-cell genomics to expand the fungal tree of life.</title>
        <authorList>
            <person name="Ahrendt S.R."/>
            <person name="Quandt C.A."/>
            <person name="Ciobanu D."/>
            <person name="Clum A."/>
            <person name="Salamov A."/>
            <person name="Andreopoulos B."/>
            <person name="Cheng J.F."/>
            <person name="Woyke T."/>
            <person name="Pelin A."/>
            <person name="Henrissat B."/>
            <person name="Reynolds N.K."/>
            <person name="Benny G.L."/>
            <person name="Smith M.E."/>
            <person name="James T.Y."/>
            <person name="Grigoriev I.V."/>
        </authorList>
    </citation>
    <scope>NUCLEOTIDE SEQUENCE [LARGE SCALE GENOMIC DNA]</scope>
</reference>
<dbReference type="AlphaFoldDB" id="A0A4P9WHR0"/>
<proteinExistence type="predicted"/>
<evidence type="ECO:0000313" key="3">
    <source>
        <dbReference type="Proteomes" id="UP000269721"/>
    </source>
</evidence>
<name>A0A4P9WHR0_9FUNG</name>
<dbReference type="InterPro" id="IPR051113">
    <property type="entry name" value="Integrator_subunit6"/>
</dbReference>
<feature type="compositionally biased region" description="Pro residues" evidence="1">
    <location>
        <begin position="418"/>
        <end position="428"/>
    </location>
</feature>
<dbReference type="OrthoDB" id="17307at2759"/>
<dbReference type="GO" id="GO:0034472">
    <property type="term" value="P:snRNA 3'-end processing"/>
    <property type="evidence" value="ECO:0007669"/>
    <property type="project" value="TreeGrafter"/>
</dbReference>
<feature type="region of interest" description="Disordered" evidence="1">
    <location>
        <begin position="95"/>
        <end position="121"/>
    </location>
</feature>
<sequence length="596" mass="64150">MITCSIPLHTADLRNKVKGRERGDLVRWQEELGRYLFSVPSYYRPHLNRAFDIAHWTQYWPAQLTRNGSVWVESVARSLARALPDFDQLNQARKQKKELESRTTATVAKSTTPRANPYDVPRGDVLSALADGRAAFKQGLSAQTGKKPPRLSQEEQDRLHALPISEMGDYAASLSTPTFRDPLEDDATALARQRNTFGNPYKPTSSGGVSSIDEADEASTLERPSVAPGVANRPSRSLRRGSVASTTSGTTTSSTGSRWRAESVPRLTRTPPVLVPPPASATWDDVRSGRLDVGALRRAAGDRWREVVSRDDGGSGSVAGSILGGRRSPRRDSGGSSVRASSTPPLDSDQNREVIHAWQSGVPGVAVGIFRDEDGANAVLPHELPGSGNGVPEDTGMEENESPFPSAMLPQNQLPLPYASPPPVPLPRAAPDVPYKHPTPVLPVKREFDDISAGDPALPSTSSAPTNPSSSSRSDSNARSVFARGNDGERIIPTPNGTGIAGAMDRHDQQPWGRWSVYADVRNRIQTLVNAYGKEALSSEHVLSQTIETVASTKWLSTSLKLKLLKLAKKMALDNGKVLAADAAMRLVGELSAAGP</sequence>
<evidence type="ECO:0000313" key="2">
    <source>
        <dbReference type="EMBL" id="RKO90650.1"/>
    </source>
</evidence>
<dbReference type="PANTHER" id="PTHR12957">
    <property type="entry name" value="DEAD/H BOX POLYPEPTIDE 26/DICE1-RELATED"/>
    <property type="match status" value="1"/>
</dbReference>
<feature type="region of interest" description="Disordered" evidence="1">
    <location>
        <begin position="194"/>
        <end position="281"/>
    </location>
</feature>
<dbReference type="EMBL" id="KZ995449">
    <property type="protein sequence ID" value="RKO90650.1"/>
    <property type="molecule type" value="Genomic_DNA"/>
</dbReference>
<feature type="region of interest" description="Disordered" evidence="1">
    <location>
        <begin position="300"/>
        <end position="351"/>
    </location>
</feature>